<dbReference type="STRING" id="1888891.DSOL_3269"/>
<name>A0A1Q8QRE8_9FIRM</name>
<evidence type="ECO:0000313" key="2">
    <source>
        <dbReference type="EMBL" id="OLN29929.1"/>
    </source>
</evidence>
<reference evidence="2 3" key="1">
    <citation type="submission" date="2016-09" db="EMBL/GenBank/DDBJ databases">
        <title>Complete genome of Desulfosporosinus sp. OL.</title>
        <authorList>
            <person name="Mardanov A."/>
            <person name="Beletsky A."/>
            <person name="Panova A."/>
            <person name="Karnachuk O."/>
            <person name="Ravin N."/>
        </authorList>
    </citation>
    <scope>NUCLEOTIDE SEQUENCE [LARGE SCALE GENOMIC DNA]</scope>
    <source>
        <strain evidence="2 3">OL</strain>
    </source>
</reference>
<dbReference type="EMBL" id="MLBF01000028">
    <property type="protein sequence ID" value="OLN29929.1"/>
    <property type="molecule type" value="Genomic_DNA"/>
</dbReference>
<sequence>MNYQIQTPHGFFEVIQSLSYGDMIIAGILTVIAVLVGIKVIYDVADREGYI</sequence>
<evidence type="ECO:0000256" key="1">
    <source>
        <dbReference type="SAM" id="Phobius"/>
    </source>
</evidence>
<comment type="caution">
    <text evidence="2">The sequence shown here is derived from an EMBL/GenBank/DDBJ whole genome shotgun (WGS) entry which is preliminary data.</text>
</comment>
<feature type="transmembrane region" description="Helical" evidence="1">
    <location>
        <begin position="20"/>
        <end position="42"/>
    </location>
</feature>
<accession>A0A1Q8QRE8</accession>
<keyword evidence="1" id="KW-0472">Membrane</keyword>
<organism evidence="2 3">
    <name type="scientific">Desulfosporosinus metallidurans</name>
    <dbReference type="NCBI Taxonomy" id="1888891"/>
    <lineage>
        <taxon>Bacteria</taxon>
        <taxon>Bacillati</taxon>
        <taxon>Bacillota</taxon>
        <taxon>Clostridia</taxon>
        <taxon>Eubacteriales</taxon>
        <taxon>Desulfitobacteriaceae</taxon>
        <taxon>Desulfosporosinus</taxon>
    </lineage>
</organism>
<dbReference type="AlphaFoldDB" id="A0A1Q8QRE8"/>
<keyword evidence="1" id="KW-0812">Transmembrane</keyword>
<evidence type="ECO:0000313" key="3">
    <source>
        <dbReference type="Proteomes" id="UP000186102"/>
    </source>
</evidence>
<gene>
    <name evidence="2" type="ORF">DSOL_3269</name>
</gene>
<proteinExistence type="predicted"/>
<protein>
    <submittedName>
        <fullName evidence="2">Uncharacterized protein</fullName>
    </submittedName>
</protein>
<dbReference type="RefSeq" id="WP_170871529.1">
    <property type="nucleotide sequence ID" value="NZ_MLBF01000028.1"/>
</dbReference>
<keyword evidence="1" id="KW-1133">Transmembrane helix</keyword>
<keyword evidence="3" id="KW-1185">Reference proteome</keyword>
<dbReference type="Proteomes" id="UP000186102">
    <property type="component" value="Unassembled WGS sequence"/>
</dbReference>